<dbReference type="EMBL" id="NIQC01000050">
    <property type="protein sequence ID" value="OWZ82689.1"/>
    <property type="molecule type" value="Genomic_DNA"/>
</dbReference>
<protein>
    <recommendedName>
        <fullName evidence="1">Helix-turn-helix conjugative transposon-like domain-containing protein</fullName>
    </recommendedName>
</protein>
<dbReference type="RefSeq" id="WP_089024603.1">
    <property type="nucleotide sequence ID" value="NZ_NIQC01000050.1"/>
</dbReference>
<gene>
    <name evidence="2" type="ORF">CDO51_12740</name>
</gene>
<name>A0A226BWX0_9FIRM</name>
<reference evidence="2 3" key="1">
    <citation type="submission" date="2017-06" db="EMBL/GenBank/DDBJ databases">
        <title>Draft Genome Sequence of Natranaerobius trueperi halophilic, alkalithermophilic bacteria from soda lakes.</title>
        <authorList>
            <person name="Zhao B."/>
        </authorList>
    </citation>
    <scope>NUCLEOTIDE SEQUENCE [LARGE SCALE GENOMIC DNA]</scope>
    <source>
        <strain evidence="2 3">DSM 18760</strain>
    </source>
</reference>
<dbReference type="Proteomes" id="UP000214588">
    <property type="component" value="Unassembled WGS sequence"/>
</dbReference>
<dbReference type="Pfam" id="PF12645">
    <property type="entry name" value="HTH_16"/>
    <property type="match status" value="1"/>
</dbReference>
<sequence length="63" mass="7765">MADLESFKERSSWDKENLEYFYFEFKPLLYKHSIVNGRFDEDCFNELSFALIKAIRRFEPKKF</sequence>
<keyword evidence="3" id="KW-1185">Reference proteome</keyword>
<accession>A0A226BWX0</accession>
<dbReference type="InterPro" id="IPR024760">
    <property type="entry name" value="HTH_dom_conjug_TS-like"/>
</dbReference>
<evidence type="ECO:0000259" key="1">
    <source>
        <dbReference type="Pfam" id="PF12645"/>
    </source>
</evidence>
<proteinExistence type="predicted"/>
<organism evidence="2 3">
    <name type="scientific">Natranaerobius trueperi</name>
    <dbReference type="NCBI Taxonomy" id="759412"/>
    <lineage>
        <taxon>Bacteria</taxon>
        <taxon>Bacillati</taxon>
        <taxon>Bacillota</taxon>
        <taxon>Clostridia</taxon>
        <taxon>Natranaerobiales</taxon>
        <taxon>Natranaerobiaceae</taxon>
        <taxon>Natranaerobius</taxon>
    </lineage>
</organism>
<feature type="domain" description="Helix-turn-helix conjugative transposon-like" evidence="1">
    <location>
        <begin position="25"/>
        <end position="59"/>
    </location>
</feature>
<dbReference type="AlphaFoldDB" id="A0A226BWX0"/>
<evidence type="ECO:0000313" key="2">
    <source>
        <dbReference type="EMBL" id="OWZ82689.1"/>
    </source>
</evidence>
<dbReference type="OrthoDB" id="1856222at2"/>
<evidence type="ECO:0000313" key="3">
    <source>
        <dbReference type="Proteomes" id="UP000214588"/>
    </source>
</evidence>
<comment type="caution">
    <text evidence="2">The sequence shown here is derived from an EMBL/GenBank/DDBJ whole genome shotgun (WGS) entry which is preliminary data.</text>
</comment>